<organism evidence="5 6">
    <name type="scientific">Salsuginibacillus halophilus</name>
    <dbReference type="NCBI Taxonomy" id="517424"/>
    <lineage>
        <taxon>Bacteria</taxon>
        <taxon>Bacillati</taxon>
        <taxon>Bacillota</taxon>
        <taxon>Bacilli</taxon>
        <taxon>Bacillales</taxon>
        <taxon>Bacillaceae</taxon>
        <taxon>Salsuginibacillus</taxon>
    </lineage>
</organism>
<dbReference type="RefSeq" id="WP_106589420.1">
    <property type="nucleotide sequence ID" value="NZ_PYAV01000011.1"/>
</dbReference>
<dbReference type="AlphaFoldDB" id="A0A2P8HAR9"/>
<gene>
    <name evidence="5" type="ORF">B0H94_111104</name>
</gene>
<keyword evidence="2" id="KW-0812">Transmembrane</keyword>
<dbReference type="NCBIfam" id="TIGR03943">
    <property type="entry name" value="TIGR03943 family putative permease subunit"/>
    <property type="match status" value="1"/>
</dbReference>
<dbReference type="PANTHER" id="PTHR40047">
    <property type="entry name" value="UPF0703 PROTEIN YCGQ"/>
    <property type="match status" value="1"/>
</dbReference>
<dbReference type="Pfam" id="PF09323">
    <property type="entry name" value="DUF1980"/>
    <property type="match status" value="1"/>
</dbReference>
<evidence type="ECO:0000259" key="3">
    <source>
        <dbReference type="Pfam" id="PF09323"/>
    </source>
</evidence>
<comment type="caution">
    <text evidence="5">The sequence shown here is derived from an EMBL/GenBank/DDBJ whole genome shotgun (WGS) entry which is preliminary data.</text>
</comment>
<accession>A0A2P8HAR9</accession>
<evidence type="ECO:0000313" key="6">
    <source>
        <dbReference type="Proteomes" id="UP000242310"/>
    </source>
</evidence>
<keyword evidence="6" id="KW-1185">Reference proteome</keyword>
<sequence length="323" mass="36397">MNEERDYSFHAYLRGIFLLGFALLNLGLIMTGNIQLYIASHMMPLIYFATVVLFLLGVIQIIRSTSKNGNIEAACQCGSDHGIEGPKWIQTGIYSIFLLPLVLGFALPDHTFDSSVAEMRGIQYGSGQLAQEDTGPDGAEAAETDESNDRAEAYMDDPDGYLTELDEDAAPEGEDHYTVEEYYDQEQFDNHFETVADEYGSDNFVEVDDTNFLDIMTALDHHLHDFTGTKMEVMGFVYREPEFEDDQMVVARFSMTCCIADATVYGVLVEGEGAEAYEQDDWVRVRGTVEEGEYMDETLPQIQAESFEDEEEPDNPYVYPSFQ</sequence>
<reference evidence="5 6" key="1">
    <citation type="submission" date="2018-03" db="EMBL/GenBank/DDBJ databases">
        <title>Genomic Encyclopedia of Type Strains, Phase III (KMG-III): the genomes of soil and plant-associated and newly described type strains.</title>
        <authorList>
            <person name="Whitman W."/>
        </authorList>
    </citation>
    <scope>NUCLEOTIDE SEQUENCE [LARGE SCALE GENOMIC DNA]</scope>
    <source>
        <strain evidence="5 6">CGMCC 1.07653</strain>
    </source>
</reference>
<dbReference type="Pfam" id="PF21537">
    <property type="entry name" value="DUF1980_C"/>
    <property type="match status" value="1"/>
</dbReference>
<dbReference type="InterPro" id="IPR052955">
    <property type="entry name" value="UPF0703_membrane_permease"/>
</dbReference>
<feature type="transmembrane region" description="Helical" evidence="2">
    <location>
        <begin position="44"/>
        <end position="62"/>
    </location>
</feature>
<keyword evidence="2" id="KW-1133">Transmembrane helix</keyword>
<evidence type="ECO:0000256" key="2">
    <source>
        <dbReference type="SAM" id="Phobius"/>
    </source>
</evidence>
<name>A0A2P8HAR9_9BACI</name>
<feature type="domain" description="DUF1980" evidence="3">
    <location>
        <begin position="13"/>
        <end position="123"/>
    </location>
</feature>
<feature type="region of interest" description="Disordered" evidence="1">
    <location>
        <begin position="294"/>
        <end position="323"/>
    </location>
</feature>
<dbReference type="InterPro" id="IPR048493">
    <property type="entry name" value="DUF1980_N"/>
</dbReference>
<dbReference type="OrthoDB" id="9770408at2"/>
<dbReference type="Proteomes" id="UP000242310">
    <property type="component" value="Unassembled WGS sequence"/>
</dbReference>
<feature type="transmembrane region" description="Helical" evidence="2">
    <location>
        <begin position="12"/>
        <end position="38"/>
    </location>
</feature>
<dbReference type="InterPro" id="IPR015402">
    <property type="entry name" value="DUF1980"/>
</dbReference>
<evidence type="ECO:0000313" key="5">
    <source>
        <dbReference type="EMBL" id="PSL43279.1"/>
    </source>
</evidence>
<keyword evidence="2" id="KW-0472">Membrane</keyword>
<protein>
    <submittedName>
        <fullName evidence="5">Putative membrane protein</fullName>
    </submittedName>
</protein>
<evidence type="ECO:0000256" key="1">
    <source>
        <dbReference type="SAM" id="MobiDB-lite"/>
    </source>
</evidence>
<dbReference type="PANTHER" id="PTHR40047:SF1">
    <property type="entry name" value="UPF0703 PROTEIN YCGQ"/>
    <property type="match status" value="1"/>
</dbReference>
<feature type="domain" description="DUF1980" evidence="4">
    <location>
        <begin position="182"/>
        <end position="320"/>
    </location>
</feature>
<proteinExistence type="predicted"/>
<dbReference type="InterPro" id="IPR048447">
    <property type="entry name" value="DUF1980_C"/>
</dbReference>
<dbReference type="EMBL" id="PYAV01000011">
    <property type="protein sequence ID" value="PSL43279.1"/>
    <property type="molecule type" value="Genomic_DNA"/>
</dbReference>
<evidence type="ECO:0000259" key="4">
    <source>
        <dbReference type="Pfam" id="PF21537"/>
    </source>
</evidence>
<feature type="region of interest" description="Disordered" evidence="1">
    <location>
        <begin position="128"/>
        <end position="153"/>
    </location>
</feature>